<feature type="non-terminal residue" evidence="3">
    <location>
        <position position="157"/>
    </location>
</feature>
<sequence length="157" mass="17115">MNIHEYQGKAVLKSIGAPVSEGVAIFRAEDAEAAAKKLGGPLWVVKSQIHAGGRGKGHFKEPEAGEKGGVRLAWSIKEVVENAREMLGHTLVTHQTGPVGKVVNRLYIEDGSDIEKEFYLSLLIDRETSRVSFVASTEGGMYIEDVAHETPEKIITF</sequence>
<dbReference type="Gene3D" id="3.30.1490.20">
    <property type="entry name" value="ATP-grasp fold, A domain"/>
    <property type="match status" value="1"/>
</dbReference>
<evidence type="ECO:0000313" key="3">
    <source>
        <dbReference type="EMBL" id="HHL42874.1"/>
    </source>
</evidence>
<dbReference type="PANTHER" id="PTHR11815:SF10">
    <property type="entry name" value="SUCCINATE--COA LIGASE [GDP-FORMING] SUBUNIT BETA, MITOCHONDRIAL"/>
    <property type="match status" value="1"/>
</dbReference>
<accession>A0A7C5LT73</accession>
<dbReference type="InterPro" id="IPR013650">
    <property type="entry name" value="ATP-grasp_succ-CoA_synth-type"/>
</dbReference>
<dbReference type="FunFam" id="3.30.1490.20:FF:000002">
    <property type="entry name" value="Succinate--CoA ligase [ADP-forming] subunit beta"/>
    <property type="match status" value="1"/>
</dbReference>
<gene>
    <name evidence="3" type="primary">sucC</name>
    <name evidence="3" type="ORF">ENJ42_04585</name>
</gene>
<dbReference type="Pfam" id="PF08442">
    <property type="entry name" value="ATP-grasp_2"/>
    <property type="match status" value="1"/>
</dbReference>
<dbReference type="GO" id="GO:0004775">
    <property type="term" value="F:succinate-CoA ligase (ADP-forming) activity"/>
    <property type="evidence" value="ECO:0007669"/>
    <property type="project" value="UniProtKB-EC"/>
</dbReference>
<dbReference type="InterPro" id="IPR011761">
    <property type="entry name" value="ATP-grasp"/>
</dbReference>
<dbReference type="SUPFAM" id="SSF56059">
    <property type="entry name" value="Glutathione synthetase ATP-binding domain-like"/>
    <property type="match status" value="1"/>
</dbReference>
<dbReference type="GO" id="GO:0006099">
    <property type="term" value="P:tricarboxylic acid cycle"/>
    <property type="evidence" value="ECO:0007669"/>
    <property type="project" value="TreeGrafter"/>
</dbReference>
<protein>
    <submittedName>
        <fullName evidence="3">Succinate--CoA ligase subunit beta</fullName>
        <ecNumber evidence="3">6.2.1.5</ecNumber>
    </submittedName>
</protein>
<keyword evidence="1" id="KW-0547">Nucleotide-binding</keyword>
<dbReference type="GO" id="GO:0042709">
    <property type="term" value="C:succinate-CoA ligase complex"/>
    <property type="evidence" value="ECO:0007669"/>
    <property type="project" value="TreeGrafter"/>
</dbReference>
<evidence type="ECO:0000256" key="1">
    <source>
        <dbReference type="PROSITE-ProRule" id="PRU00409"/>
    </source>
</evidence>
<proteinExistence type="predicted"/>
<dbReference type="EMBL" id="DRMJ01000231">
    <property type="protein sequence ID" value="HHL42874.1"/>
    <property type="molecule type" value="Genomic_DNA"/>
</dbReference>
<feature type="domain" description="ATP-grasp" evidence="2">
    <location>
        <begin position="9"/>
        <end position="55"/>
    </location>
</feature>
<reference evidence="3" key="1">
    <citation type="journal article" date="2020" name="mSystems">
        <title>Genome- and Community-Level Interaction Insights into Carbon Utilization and Element Cycling Functions of Hydrothermarchaeota in Hydrothermal Sediment.</title>
        <authorList>
            <person name="Zhou Z."/>
            <person name="Liu Y."/>
            <person name="Xu W."/>
            <person name="Pan J."/>
            <person name="Luo Z.H."/>
            <person name="Li M."/>
        </authorList>
    </citation>
    <scope>NUCLEOTIDE SEQUENCE [LARGE SCALE GENOMIC DNA]</scope>
    <source>
        <strain evidence="3">HyVt-485</strain>
    </source>
</reference>
<dbReference type="PROSITE" id="PS50975">
    <property type="entry name" value="ATP_GRASP"/>
    <property type="match status" value="1"/>
</dbReference>
<comment type="caution">
    <text evidence="3">The sequence shown here is derived from an EMBL/GenBank/DDBJ whole genome shotgun (WGS) entry which is preliminary data.</text>
</comment>
<evidence type="ECO:0000259" key="2">
    <source>
        <dbReference type="PROSITE" id="PS50975"/>
    </source>
</evidence>
<dbReference type="GO" id="GO:0005829">
    <property type="term" value="C:cytosol"/>
    <property type="evidence" value="ECO:0007669"/>
    <property type="project" value="TreeGrafter"/>
</dbReference>
<dbReference type="GO" id="GO:0046872">
    <property type="term" value="F:metal ion binding"/>
    <property type="evidence" value="ECO:0007669"/>
    <property type="project" value="InterPro"/>
</dbReference>
<dbReference type="InterPro" id="IPR013815">
    <property type="entry name" value="ATP_grasp_subdomain_1"/>
</dbReference>
<dbReference type="PANTHER" id="PTHR11815">
    <property type="entry name" value="SUCCINYL-COA SYNTHETASE BETA CHAIN"/>
    <property type="match status" value="1"/>
</dbReference>
<keyword evidence="3" id="KW-0436">Ligase</keyword>
<dbReference type="AlphaFoldDB" id="A0A7C5LT73"/>
<keyword evidence="1" id="KW-0067">ATP-binding</keyword>
<dbReference type="EC" id="6.2.1.5" evidence="3"/>
<dbReference type="GO" id="GO:0005524">
    <property type="term" value="F:ATP binding"/>
    <property type="evidence" value="ECO:0007669"/>
    <property type="project" value="UniProtKB-UniRule"/>
</dbReference>
<dbReference type="GO" id="GO:0006104">
    <property type="term" value="P:succinyl-CoA metabolic process"/>
    <property type="evidence" value="ECO:0007669"/>
    <property type="project" value="TreeGrafter"/>
</dbReference>
<name>A0A7C5LT73_9PROT</name>
<organism evidence="3">
    <name type="scientific">Hellea balneolensis</name>
    <dbReference type="NCBI Taxonomy" id="287478"/>
    <lineage>
        <taxon>Bacteria</taxon>
        <taxon>Pseudomonadati</taxon>
        <taxon>Pseudomonadota</taxon>
        <taxon>Alphaproteobacteria</taxon>
        <taxon>Maricaulales</taxon>
        <taxon>Robiginitomaculaceae</taxon>
        <taxon>Hellea</taxon>
    </lineage>
</organism>
<dbReference type="Proteomes" id="UP000885830">
    <property type="component" value="Unassembled WGS sequence"/>
</dbReference>